<dbReference type="GO" id="GO:0016020">
    <property type="term" value="C:membrane"/>
    <property type="evidence" value="ECO:0007669"/>
    <property type="project" value="UniProtKB-SubCell"/>
</dbReference>
<evidence type="ECO:0000256" key="5">
    <source>
        <dbReference type="ARBA" id="ARBA00022692"/>
    </source>
</evidence>
<keyword evidence="6" id="KW-0479">Metal-binding</keyword>
<evidence type="ECO:0000256" key="1">
    <source>
        <dbReference type="ARBA" id="ARBA00000900"/>
    </source>
</evidence>
<keyword evidence="8" id="KW-0833">Ubl conjugation pathway</keyword>
<dbReference type="SUPFAM" id="SSF57850">
    <property type="entry name" value="RING/U-box"/>
    <property type="match status" value="1"/>
</dbReference>
<dbReference type="Gene3D" id="3.30.40.10">
    <property type="entry name" value="Zinc/RING finger domain, C3HC4 (zinc finger)"/>
    <property type="match status" value="1"/>
</dbReference>
<dbReference type="InterPro" id="IPR013083">
    <property type="entry name" value="Znf_RING/FYVE/PHD"/>
</dbReference>
<dbReference type="InterPro" id="IPR001841">
    <property type="entry name" value="Znf_RING"/>
</dbReference>
<dbReference type="EC" id="2.3.2.27" evidence="3"/>
<name>A0A319BCE5_ASPVC</name>
<feature type="transmembrane region" description="Helical" evidence="14">
    <location>
        <begin position="6"/>
        <end position="28"/>
    </location>
</feature>
<dbReference type="GO" id="GO:0006511">
    <property type="term" value="P:ubiquitin-dependent protein catabolic process"/>
    <property type="evidence" value="ECO:0007669"/>
    <property type="project" value="TreeGrafter"/>
</dbReference>
<evidence type="ECO:0000256" key="12">
    <source>
        <dbReference type="PROSITE-ProRule" id="PRU00175"/>
    </source>
</evidence>
<reference evidence="16" key="1">
    <citation type="submission" date="2016-12" db="EMBL/GenBank/DDBJ databases">
        <title>The genomes of Aspergillus section Nigri reveals drivers in fungal speciation.</title>
        <authorList>
            <consortium name="DOE Joint Genome Institute"/>
            <person name="Vesth T.C."/>
            <person name="Nybo J."/>
            <person name="Theobald S."/>
            <person name="Brandl J."/>
            <person name="Frisvad J.C."/>
            <person name="Nielsen K.F."/>
            <person name="Lyhne E.K."/>
            <person name="Kogle M.E."/>
            <person name="Kuo A."/>
            <person name="Riley R."/>
            <person name="Clum A."/>
            <person name="Nolan M."/>
            <person name="Lipzen A."/>
            <person name="Salamov A."/>
            <person name="Henrissat B."/>
            <person name="Wiebenga A."/>
            <person name="De Vries R.P."/>
            <person name="Grigoriev I.V."/>
            <person name="Mortensen U.H."/>
            <person name="Andersen M.R."/>
            <person name="Baker S.E."/>
        </authorList>
    </citation>
    <scope>NUCLEOTIDE SEQUENCE [LARGE SCALE GENOMIC DNA]</scope>
    <source>
        <strain evidence="16">CBS 113365</strain>
    </source>
</reference>
<comment type="subcellular location">
    <subcellularLocation>
        <location evidence="2">Membrane</location>
        <topology evidence="2">Multi-pass membrane protein</topology>
    </subcellularLocation>
</comment>
<evidence type="ECO:0000313" key="17">
    <source>
        <dbReference type="Proteomes" id="UP000248405"/>
    </source>
</evidence>
<gene>
    <name evidence="16" type="ORF">BO88DRAFT_197042</name>
</gene>
<keyword evidence="9" id="KW-0862">Zinc</keyword>
<evidence type="ECO:0000259" key="15">
    <source>
        <dbReference type="PROSITE" id="PS50089"/>
    </source>
</evidence>
<dbReference type="GO" id="GO:0061630">
    <property type="term" value="F:ubiquitin protein ligase activity"/>
    <property type="evidence" value="ECO:0007669"/>
    <property type="project" value="UniProtKB-EC"/>
</dbReference>
<dbReference type="PROSITE" id="PS50089">
    <property type="entry name" value="ZF_RING_2"/>
    <property type="match status" value="1"/>
</dbReference>
<dbReference type="OrthoDB" id="8062037at2759"/>
<dbReference type="Pfam" id="PF13639">
    <property type="entry name" value="zf-RING_2"/>
    <property type="match status" value="1"/>
</dbReference>
<organism evidence="16 17">
    <name type="scientific">Aspergillus vadensis (strain CBS 113365 / IMI 142717 / IBT 24658)</name>
    <dbReference type="NCBI Taxonomy" id="1448311"/>
    <lineage>
        <taxon>Eukaryota</taxon>
        <taxon>Fungi</taxon>
        <taxon>Dikarya</taxon>
        <taxon>Ascomycota</taxon>
        <taxon>Pezizomycotina</taxon>
        <taxon>Eurotiomycetes</taxon>
        <taxon>Eurotiomycetidae</taxon>
        <taxon>Eurotiales</taxon>
        <taxon>Aspergillaceae</taxon>
        <taxon>Aspergillus</taxon>
        <taxon>Aspergillus subgen. Circumdati</taxon>
    </lineage>
</organism>
<keyword evidence="17" id="KW-1185">Reference proteome</keyword>
<sequence length="178" mass="19780">MEDETSQIIGYCLIGVVPALLCMFIIILRLQSRRRARRESTSPNNSTLNAPGSYRGRQRKTLSKAALEEIPMYKAGDFNTPRMTSGSSDVERGQDISDQVRVSWRPDSSVPCLSSEINLTCAVCAEACTRGQLIRDLPCHHQYHAECIDGWLINISGSCPLWYVLGADDFIPRVIGSD</sequence>
<evidence type="ECO:0000256" key="9">
    <source>
        <dbReference type="ARBA" id="ARBA00022833"/>
    </source>
</evidence>
<dbReference type="PANTHER" id="PTHR45977:SF4">
    <property type="entry name" value="RING-TYPE DOMAIN-CONTAINING PROTEIN"/>
    <property type="match status" value="1"/>
</dbReference>
<feature type="region of interest" description="Disordered" evidence="13">
    <location>
        <begin position="36"/>
        <end position="58"/>
    </location>
</feature>
<keyword evidence="5 14" id="KW-0812">Transmembrane</keyword>
<evidence type="ECO:0000313" key="16">
    <source>
        <dbReference type="EMBL" id="PYH63693.1"/>
    </source>
</evidence>
<evidence type="ECO:0000256" key="11">
    <source>
        <dbReference type="ARBA" id="ARBA00023136"/>
    </source>
</evidence>
<comment type="catalytic activity">
    <reaction evidence="1">
        <text>S-ubiquitinyl-[E2 ubiquitin-conjugating enzyme]-L-cysteine + [acceptor protein]-L-lysine = [E2 ubiquitin-conjugating enzyme]-L-cysteine + N(6)-ubiquitinyl-[acceptor protein]-L-lysine.</text>
        <dbReference type="EC" id="2.3.2.27"/>
    </reaction>
</comment>
<dbReference type="EMBL" id="KZ821650">
    <property type="protein sequence ID" value="PYH63693.1"/>
    <property type="molecule type" value="Genomic_DNA"/>
</dbReference>
<protein>
    <recommendedName>
        <fullName evidence="3">RING-type E3 ubiquitin transferase</fullName>
        <ecNumber evidence="3">2.3.2.27</ecNumber>
    </recommendedName>
</protein>
<keyword evidence="10 14" id="KW-1133">Transmembrane helix</keyword>
<feature type="compositionally biased region" description="Polar residues" evidence="13">
    <location>
        <begin position="41"/>
        <end position="50"/>
    </location>
</feature>
<dbReference type="GO" id="GO:0008270">
    <property type="term" value="F:zinc ion binding"/>
    <property type="evidence" value="ECO:0007669"/>
    <property type="project" value="UniProtKB-KW"/>
</dbReference>
<keyword evidence="4" id="KW-0808">Transferase</keyword>
<proteinExistence type="predicted"/>
<keyword evidence="11 14" id="KW-0472">Membrane</keyword>
<dbReference type="AlphaFoldDB" id="A0A319BCE5"/>
<dbReference type="GO" id="GO:0016567">
    <property type="term" value="P:protein ubiquitination"/>
    <property type="evidence" value="ECO:0007669"/>
    <property type="project" value="TreeGrafter"/>
</dbReference>
<evidence type="ECO:0000256" key="7">
    <source>
        <dbReference type="ARBA" id="ARBA00022771"/>
    </source>
</evidence>
<dbReference type="RefSeq" id="XP_025557487.1">
    <property type="nucleotide sequence ID" value="XM_025701841.1"/>
</dbReference>
<evidence type="ECO:0000256" key="8">
    <source>
        <dbReference type="ARBA" id="ARBA00022786"/>
    </source>
</evidence>
<evidence type="ECO:0000256" key="6">
    <source>
        <dbReference type="ARBA" id="ARBA00022723"/>
    </source>
</evidence>
<evidence type="ECO:0000256" key="3">
    <source>
        <dbReference type="ARBA" id="ARBA00012483"/>
    </source>
</evidence>
<evidence type="ECO:0000256" key="13">
    <source>
        <dbReference type="SAM" id="MobiDB-lite"/>
    </source>
</evidence>
<dbReference type="Proteomes" id="UP000248405">
    <property type="component" value="Unassembled WGS sequence"/>
</dbReference>
<evidence type="ECO:0000256" key="2">
    <source>
        <dbReference type="ARBA" id="ARBA00004141"/>
    </source>
</evidence>
<evidence type="ECO:0000256" key="10">
    <source>
        <dbReference type="ARBA" id="ARBA00022989"/>
    </source>
</evidence>
<evidence type="ECO:0000256" key="4">
    <source>
        <dbReference type="ARBA" id="ARBA00022679"/>
    </source>
</evidence>
<accession>A0A319BCE5</accession>
<dbReference type="GeneID" id="37206433"/>
<feature type="domain" description="RING-type" evidence="15">
    <location>
        <begin position="121"/>
        <end position="161"/>
    </location>
</feature>
<keyword evidence="7 12" id="KW-0863">Zinc-finger</keyword>
<evidence type="ECO:0000256" key="14">
    <source>
        <dbReference type="SAM" id="Phobius"/>
    </source>
</evidence>
<dbReference type="PANTHER" id="PTHR45977">
    <property type="entry name" value="TARGET OF ERK KINASE MPK-1"/>
    <property type="match status" value="1"/>
</dbReference>